<feature type="domain" description="Penicillin-binding protein dimerisation" evidence="16">
    <location>
        <begin position="63"/>
        <end position="235"/>
    </location>
</feature>
<dbReference type="Pfam" id="PF03717">
    <property type="entry name" value="PBP_dimer"/>
    <property type="match status" value="1"/>
</dbReference>
<feature type="transmembrane region" description="Helical" evidence="14">
    <location>
        <begin position="21"/>
        <end position="41"/>
    </location>
</feature>
<dbReference type="InterPro" id="IPR017790">
    <property type="entry name" value="Penicillin-binding_protein_2"/>
</dbReference>
<evidence type="ECO:0000256" key="13">
    <source>
        <dbReference type="ARBA" id="ARBA00023316"/>
    </source>
</evidence>
<dbReference type="InterPro" id="IPR050515">
    <property type="entry name" value="Beta-lactam/transpept"/>
</dbReference>
<evidence type="ECO:0000256" key="2">
    <source>
        <dbReference type="ARBA" id="ARBA00004236"/>
    </source>
</evidence>
<name>A0A266LRR1_PSEFR</name>
<gene>
    <name evidence="14 17" type="primary">mrdA</name>
    <name evidence="17" type="ORF">CJF43_16625</name>
</gene>
<dbReference type="GO" id="GO:0009252">
    <property type="term" value="P:peptidoglycan biosynthetic process"/>
    <property type="evidence" value="ECO:0007669"/>
    <property type="project" value="UniProtKB-UniRule"/>
</dbReference>
<evidence type="ECO:0000256" key="8">
    <source>
        <dbReference type="ARBA" id="ARBA00022801"/>
    </source>
</evidence>
<dbReference type="UniPathway" id="UPA00219"/>
<dbReference type="Gene3D" id="3.40.710.10">
    <property type="entry name" value="DD-peptidase/beta-lactamase superfamily"/>
    <property type="match status" value="1"/>
</dbReference>
<comment type="subcellular location">
    <subcellularLocation>
        <location evidence="14">Cell inner membrane</location>
        <topology evidence="14">Single-pass membrane protein</topology>
    </subcellularLocation>
    <subcellularLocation>
        <location evidence="2">Cell membrane</location>
    </subcellularLocation>
    <subcellularLocation>
        <location evidence="1">Membrane</location>
        <topology evidence="1">Single-pass membrane protein</topology>
    </subcellularLocation>
</comment>
<evidence type="ECO:0000313" key="18">
    <source>
        <dbReference type="Proteomes" id="UP000216113"/>
    </source>
</evidence>
<keyword evidence="5 14" id="KW-0121">Carboxypeptidase</keyword>
<keyword evidence="10 14" id="KW-0573">Peptidoglycan synthesis</keyword>
<dbReference type="PANTHER" id="PTHR30627">
    <property type="entry name" value="PEPTIDOGLYCAN D,D-TRANSPEPTIDASE"/>
    <property type="match status" value="1"/>
</dbReference>
<keyword evidence="12 14" id="KW-0472">Membrane</keyword>
<dbReference type="PANTHER" id="PTHR30627:SF2">
    <property type="entry name" value="PEPTIDOGLYCAN D,D-TRANSPEPTIDASE MRDA"/>
    <property type="match status" value="1"/>
</dbReference>
<dbReference type="AlphaFoldDB" id="A0A266LRR1"/>
<dbReference type="Gene3D" id="3.30.1390.30">
    <property type="entry name" value="Penicillin-binding protein 2a, domain 3"/>
    <property type="match status" value="1"/>
</dbReference>
<proteinExistence type="inferred from homology"/>
<evidence type="ECO:0000256" key="7">
    <source>
        <dbReference type="ARBA" id="ARBA00022692"/>
    </source>
</evidence>
<feature type="domain" description="Penicillin-binding protein transpeptidase" evidence="15">
    <location>
        <begin position="268"/>
        <end position="604"/>
    </location>
</feature>
<keyword evidence="13 14" id="KW-0961">Cell wall biogenesis/degradation</keyword>
<keyword evidence="11 14" id="KW-1133">Transmembrane helix</keyword>
<dbReference type="Gene3D" id="3.90.1310.10">
    <property type="entry name" value="Penicillin-binding protein 2a (Domain 2)"/>
    <property type="match status" value="1"/>
</dbReference>
<dbReference type="GO" id="GO:0006508">
    <property type="term" value="P:proteolysis"/>
    <property type="evidence" value="ECO:0007669"/>
    <property type="project" value="UniProtKB-KW"/>
</dbReference>
<evidence type="ECO:0000256" key="9">
    <source>
        <dbReference type="ARBA" id="ARBA00022960"/>
    </source>
</evidence>
<dbReference type="GO" id="GO:0009002">
    <property type="term" value="F:serine-type D-Ala-D-Ala carboxypeptidase activity"/>
    <property type="evidence" value="ECO:0007669"/>
    <property type="project" value="UniProtKB-UniRule"/>
</dbReference>
<dbReference type="RefSeq" id="WP_095030102.1">
    <property type="nucleotide sequence ID" value="NZ_NQKL01000013.1"/>
</dbReference>
<comment type="pathway">
    <text evidence="14">Cell wall biogenesis; peptidoglycan biosynthesis.</text>
</comment>
<dbReference type="NCBIfam" id="TIGR03423">
    <property type="entry name" value="pbp2_mrdA"/>
    <property type="match status" value="1"/>
</dbReference>
<keyword evidence="8 14" id="KW-0378">Hydrolase</keyword>
<evidence type="ECO:0000256" key="3">
    <source>
        <dbReference type="ARBA" id="ARBA00022475"/>
    </source>
</evidence>
<dbReference type="InterPro" id="IPR005311">
    <property type="entry name" value="PBP_dimer"/>
</dbReference>
<evidence type="ECO:0000259" key="15">
    <source>
        <dbReference type="Pfam" id="PF00905"/>
    </source>
</evidence>
<evidence type="ECO:0000256" key="5">
    <source>
        <dbReference type="ARBA" id="ARBA00022645"/>
    </source>
</evidence>
<evidence type="ECO:0000256" key="14">
    <source>
        <dbReference type="HAMAP-Rule" id="MF_02081"/>
    </source>
</evidence>
<dbReference type="GO" id="GO:0005886">
    <property type="term" value="C:plasma membrane"/>
    <property type="evidence" value="ECO:0007669"/>
    <property type="project" value="UniProtKB-SubCell"/>
</dbReference>
<sequence length="631" mass="70162">MPEPIPLKDHESEKRLVNKRLIACAALVMAISCALIGRMYFLQVTEFDYNSTVSENNRVHVLPIPPERGFIYDRNGVLLADNQPSFNMTITRERAGDTAKVLDSVFSILHLPEEDRAVFAKAMKQARHPFDPSTLLYELTEDQIALLAVNQFRLPGIDVEAQFVRHYPQGDHFAHSVGYVGRINEKEAKQLDATQYRGTQSIGKTGIERFYENELHGKVGFEEVETNAQGRVMRVLRHTDAVAGKNIVLSLDIKLQEAAEDALGDRRGSIIALDPKTGEVLAMVSKPSFDPNLFVTGISSKDYSGLRDSIDKPLFNRALRGLYAPGSTIKPEVAIAGLDSGVISASTRVFDPGYFQLPNVDHKYRNWNHSGDGWVDLNAAIMRSNDTYFYDLASKLGIDRMHDYMAEFGLGQKVSLDMFEESSGLMPSREWKRSTRRQAWFPGETVILGIGQGYMQVTPLQLAQATALIANKGVWNRPHLARTVDGTPPVDEHPIPNLVLRDPRDWDQVNHAMQLVMHDPRGIARAAAQGVQYRIAGKSGTAQVVAIKQGERYNRLKTAERNRDNALFVGFAPAEDPQIVISVMIENGEAGGRVAGPVVRKVMDAWLLDNHGLLKPQYASPQVKGHTAPHV</sequence>
<comment type="function">
    <text evidence="14">Catalyzes cross-linking of the peptidoglycan cell wall.</text>
</comment>
<comment type="catalytic activity">
    <reaction evidence="14">
        <text>Preferential cleavage: (Ac)2-L-Lys-D-Ala-|-D-Ala. Also transpeptidation of peptidyl-alanyl moieties that are N-acyl substituents of D-alanine.</text>
        <dbReference type="EC" id="3.4.16.4"/>
    </reaction>
</comment>
<comment type="caution">
    <text evidence="14">Lacks conserved residue(s) required for the propagation of feature annotation.</text>
</comment>
<keyword evidence="6 14" id="KW-0645">Protease</keyword>
<evidence type="ECO:0000256" key="10">
    <source>
        <dbReference type="ARBA" id="ARBA00022984"/>
    </source>
</evidence>
<dbReference type="Pfam" id="PF00905">
    <property type="entry name" value="Transpeptidase"/>
    <property type="match status" value="1"/>
</dbReference>
<evidence type="ECO:0000256" key="1">
    <source>
        <dbReference type="ARBA" id="ARBA00004167"/>
    </source>
</evidence>
<dbReference type="Proteomes" id="UP000216113">
    <property type="component" value="Unassembled WGS sequence"/>
</dbReference>
<dbReference type="GO" id="GO:0071972">
    <property type="term" value="F:peptidoglycan L,D-transpeptidase activity"/>
    <property type="evidence" value="ECO:0007669"/>
    <property type="project" value="TreeGrafter"/>
</dbReference>
<protein>
    <recommendedName>
        <fullName evidence="14">Peptidoglycan D,D-transpeptidase MrdA</fullName>
        <ecNumber evidence="14">3.4.16.4</ecNumber>
    </recommendedName>
    <alternativeName>
        <fullName evidence="14">Penicillin-binding protein 2</fullName>
        <shortName evidence="14">PBP-2</shortName>
    </alternativeName>
</protein>
<comment type="caution">
    <text evidence="17">The sequence shown here is derived from an EMBL/GenBank/DDBJ whole genome shotgun (WGS) entry which is preliminary data.</text>
</comment>
<dbReference type="InterPro" id="IPR036138">
    <property type="entry name" value="PBP_dimer_sf"/>
</dbReference>
<keyword evidence="9 14" id="KW-0133">Cell shape</keyword>
<evidence type="ECO:0000256" key="6">
    <source>
        <dbReference type="ARBA" id="ARBA00022670"/>
    </source>
</evidence>
<evidence type="ECO:0000259" key="16">
    <source>
        <dbReference type="Pfam" id="PF03717"/>
    </source>
</evidence>
<dbReference type="HAMAP" id="MF_02081">
    <property type="entry name" value="MrdA_transpept"/>
    <property type="match status" value="1"/>
</dbReference>
<evidence type="ECO:0000313" key="17">
    <source>
        <dbReference type="EMBL" id="OZY40714.1"/>
    </source>
</evidence>
<feature type="active site" description="Acyl-ester intermediate" evidence="14">
    <location>
        <position position="327"/>
    </location>
</feature>
<organism evidence="17 18">
    <name type="scientific">Pseudomonas fragi</name>
    <dbReference type="NCBI Taxonomy" id="296"/>
    <lineage>
        <taxon>Bacteria</taxon>
        <taxon>Pseudomonadati</taxon>
        <taxon>Pseudomonadota</taxon>
        <taxon>Gammaproteobacteria</taxon>
        <taxon>Pseudomonadales</taxon>
        <taxon>Pseudomonadaceae</taxon>
        <taxon>Pseudomonas</taxon>
    </lineage>
</organism>
<dbReference type="GO" id="GO:0008360">
    <property type="term" value="P:regulation of cell shape"/>
    <property type="evidence" value="ECO:0007669"/>
    <property type="project" value="UniProtKB-KW"/>
</dbReference>
<keyword evidence="4 14" id="KW-0997">Cell inner membrane</keyword>
<dbReference type="SUPFAM" id="SSF56601">
    <property type="entry name" value="beta-lactamase/transpeptidase-like"/>
    <property type="match status" value="1"/>
</dbReference>
<evidence type="ECO:0000256" key="12">
    <source>
        <dbReference type="ARBA" id="ARBA00023136"/>
    </source>
</evidence>
<evidence type="ECO:0000256" key="4">
    <source>
        <dbReference type="ARBA" id="ARBA00022519"/>
    </source>
</evidence>
<keyword evidence="7 14" id="KW-0812">Transmembrane</keyword>
<evidence type="ECO:0000256" key="11">
    <source>
        <dbReference type="ARBA" id="ARBA00022989"/>
    </source>
</evidence>
<accession>A0A266LRR1</accession>
<dbReference type="EMBL" id="NQKL01000013">
    <property type="protein sequence ID" value="OZY40714.1"/>
    <property type="molecule type" value="Genomic_DNA"/>
</dbReference>
<dbReference type="InterPro" id="IPR012338">
    <property type="entry name" value="Beta-lactam/transpept-like"/>
</dbReference>
<dbReference type="InterPro" id="IPR001460">
    <property type="entry name" value="PCN-bd_Tpept"/>
</dbReference>
<dbReference type="EC" id="3.4.16.4" evidence="14"/>
<dbReference type="GO" id="GO:0071555">
    <property type="term" value="P:cell wall organization"/>
    <property type="evidence" value="ECO:0007669"/>
    <property type="project" value="UniProtKB-KW"/>
</dbReference>
<dbReference type="GO" id="GO:0008658">
    <property type="term" value="F:penicillin binding"/>
    <property type="evidence" value="ECO:0007669"/>
    <property type="project" value="UniProtKB-UniRule"/>
</dbReference>
<dbReference type="SUPFAM" id="SSF56519">
    <property type="entry name" value="Penicillin binding protein dimerisation domain"/>
    <property type="match status" value="1"/>
</dbReference>
<reference evidence="17 18" key="1">
    <citation type="submission" date="2017-08" db="EMBL/GenBank/DDBJ databases">
        <title>Genomic and metabolic characterisation of spoilage-associated Pseudomonas species.</title>
        <authorList>
            <person name="Stanborough T."/>
            <person name="Fegan N."/>
            <person name="Powell S.M."/>
            <person name="Singh T."/>
            <person name="Tamplin M.L."/>
            <person name="Chandry P.S."/>
        </authorList>
    </citation>
    <scope>NUCLEOTIDE SEQUENCE [LARGE SCALE GENOMIC DNA]</scope>
    <source>
        <strain evidence="17 18">F1820</strain>
    </source>
</reference>
<comment type="similarity">
    <text evidence="14">Belongs to the transpeptidase family. MrdA subfamily.</text>
</comment>
<keyword evidence="3 14" id="KW-1003">Cell membrane</keyword>